<dbReference type="EC" id="2.7.13.3" evidence="2"/>
<proteinExistence type="predicted"/>
<dbReference type="CDD" id="cd00075">
    <property type="entry name" value="HATPase"/>
    <property type="match status" value="1"/>
</dbReference>
<keyword evidence="5" id="KW-0597">Phosphoprotein</keyword>
<dbReference type="PANTHER" id="PTHR43047">
    <property type="entry name" value="TWO-COMPONENT HISTIDINE PROTEIN KINASE"/>
    <property type="match status" value="1"/>
</dbReference>
<sequence>MEAAKREAPQWNSEEKDVDELFASFAYDSLRYATRETLREHRIRRHKWWPLALSFEDSKMEDLYQLTGTMIAGGTALILTVASTPEPYALSAGNVNRIDVTAKHSDDLAIVIYVAAVSETLKECAIAQHVFLLVFLLFAATWNVATLAARWENTKNANLVAETTKELSLQQRFTLSQGLFFQKFTKGGGRVEIRVFVKDYHQRESEKEEGQEAEGRPLPFLPKGLDPVGNKEAEAAVAAAGLRFGRLKRVMIEIKDTGRGIPQDQIKEIWNEYRQVEVQDASVGSGLGLSIIASEEGEGTSLFLSVILRALIPSSSLSSASYQPARGSIGESGGPGVSSEDVAVKVEGVDDWPLHMTGHPSRTDTSLPSVPWLEGSRHSRPVLRLSLLKDSPAIVTLKGAEAQVKRENTVMGSLSTSEVWRNLHVHAQAGRTERVMDLLDDLSVTTVAEVLAQEAGAAVVLVDDQPMMLRVLEDIVKKIGFPSSRTFSFEDPEVALPEVLAMLGGPLPEGKKEPALEGVGALLLITDMQMGHMSGIALTKRIKEGAAAAGVIMGPFPELSDHSPRHEAPPPNGCRGGKSPVLLPAPAVRSSLISHASTLKSVDTESVLTHPNEIGGDAGVAPSSVPTIDNPGPVSGEREGEAHTIQTGSKEAGRRLSGNPSVKGTPWAVRVSTAPSPETVVLRCCLLSAQMREGILSRHPEAEQVMDAVLEKPMLPPHLAVQLRKLAAAVLLHHPPPEVHRPE</sequence>
<evidence type="ECO:0000256" key="2">
    <source>
        <dbReference type="ARBA" id="ARBA00012438"/>
    </source>
</evidence>
<organism evidence="9">
    <name type="scientific">Chromera velia CCMP2878</name>
    <dbReference type="NCBI Taxonomy" id="1169474"/>
    <lineage>
        <taxon>Eukaryota</taxon>
        <taxon>Sar</taxon>
        <taxon>Alveolata</taxon>
        <taxon>Colpodellida</taxon>
        <taxon>Chromeraceae</taxon>
        <taxon>Chromera</taxon>
    </lineage>
</organism>
<dbReference type="GO" id="GO:0000155">
    <property type="term" value="F:phosphorelay sensor kinase activity"/>
    <property type="evidence" value="ECO:0007669"/>
    <property type="project" value="TreeGrafter"/>
</dbReference>
<dbReference type="InterPro" id="IPR036890">
    <property type="entry name" value="HATPase_C_sf"/>
</dbReference>
<comment type="catalytic activity">
    <reaction evidence="1">
        <text>ATP + protein L-histidine = ADP + protein N-phospho-L-histidine.</text>
        <dbReference type="EC" id="2.7.13.3"/>
    </reaction>
</comment>
<keyword evidence="7" id="KW-0812">Transmembrane</keyword>
<evidence type="ECO:0000313" key="9">
    <source>
        <dbReference type="EMBL" id="CEM43447.1"/>
    </source>
</evidence>
<evidence type="ECO:0000259" key="8">
    <source>
        <dbReference type="PROSITE" id="PS50110"/>
    </source>
</evidence>
<accession>A0A0G4HH37</accession>
<keyword evidence="3" id="KW-0808">Transferase</keyword>
<dbReference type="EMBL" id="CDMZ01002688">
    <property type="protein sequence ID" value="CEM43447.1"/>
    <property type="molecule type" value="Genomic_DNA"/>
</dbReference>
<dbReference type="GO" id="GO:0009927">
    <property type="term" value="F:histidine phosphotransfer kinase activity"/>
    <property type="evidence" value="ECO:0007669"/>
    <property type="project" value="TreeGrafter"/>
</dbReference>
<dbReference type="Gene3D" id="3.40.50.2300">
    <property type="match status" value="1"/>
</dbReference>
<protein>
    <recommendedName>
        <fullName evidence="2">histidine kinase</fullName>
        <ecNumber evidence="2">2.7.13.3</ecNumber>
    </recommendedName>
</protein>
<dbReference type="AlphaFoldDB" id="A0A0G4HH37"/>
<dbReference type="PANTHER" id="PTHR43047:SF72">
    <property type="entry name" value="OSMOSENSING HISTIDINE PROTEIN KINASE SLN1"/>
    <property type="match status" value="1"/>
</dbReference>
<feature type="transmembrane region" description="Helical" evidence="7">
    <location>
        <begin position="130"/>
        <end position="151"/>
    </location>
</feature>
<evidence type="ECO:0000256" key="4">
    <source>
        <dbReference type="ARBA" id="ARBA00022777"/>
    </source>
</evidence>
<feature type="region of interest" description="Disordered" evidence="6">
    <location>
        <begin position="318"/>
        <end position="338"/>
    </location>
</feature>
<dbReference type="InterPro" id="IPR001789">
    <property type="entry name" value="Sig_transdc_resp-reg_receiver"/>
</dbReference>
<evidence type="ECO:0000256" key="3">
    <source>
        <dbReference type="ARBA" id="ARBA00022679"/>
    </source>
</evidence>
<evidence type="ECO:0000256" key="7">
    <source>
        <dbReference type="SAM" id="Phobius"/>
    </source>
</evidence>
<evidence type="ECO:0000256" key="1">
    <source>
        <dbReference type="ARBA" id="ARBA00000085"/>
    </source>
</evidence>
<gene>
    <name evidence="9" type="ORF">Cvel_27539</name>
</gene>
<dbReference type="Gene3D" id="3.30.565.10">
    <property type="entry name" value="Histidine kinase-like ATPase, C-terminal domain"/>
    <property type="match status" value="1"/>
</dbReference>
<dbReference type="PhylomeDB" id="A0A0G4HH37"/>
<dbReference type="SUPFAM" id="SSF52172">
    <property type="entry name" value="CheY-like"/>
    <property type="match status" value="1"/>
</dbReference>
<dbReference type="InterPro" id="IPR011006">
    <property type="entry name" value="CheY-like_superfamily"/>
</dbReference>
<dbReference type="SUPFAM" id="SSF55874">
    <property type="entry name" value="ATPase domain of HSP90 chaperone/DNA topoisomerase II/histidine kinase"/>
    <property type="match status" value="1"/>
</dbReference>
<dbReference type="GO" id="GO:0005886">
    <property type="term" value="C:plasma membrane"/>
    <property type="evidence" value="ECO:0007669"/>
    <property type="project" value="TreeGrafter"/>
</dbReference>
<keyword evidence="7" id="KW-0472">Membrane</keyword>
<keyword evidence="7" id="KW-1133">Transmembrane helix</keyword>
<feature type="region of interest" description="Disordered" evidence="6">
    <location>
        <begin position="557"/>
        <end position="581"/>
    </location>
</feature>
<feature type="compositionally biased region" description="Basic and acidic residues" evidence="6">
    <location>
        <begin position="559"/>
        <end position="568"/>
    </location>
</feature>
<evidence type="ECO:0000256" key="5">
    <source>
        <dbReference type="PROSITE-ProRule" id="PRU00169"/>
    </source>
</evidence>
<dbReference type="PROSITE" id="PS50110">
    <property type="entry name" value="RESPONSE_REGULATORY"/>
    <property type="match status" value="1"/>
</dbReference>
<name>A0A0G4HH37_9ALVE</name>
<evidence type="ECO:0000256" key="6">
    <source>
        <dbReference type="SAM" id="MobiDB-lite"/>
    </source>
</evidence>
<dbReference type="VEuPathDB" id="CryptoDB:Cvel_27539"/>
<reference evidence="9" key="1">
    <citation type="submission" date="2014-11" db="EMBL/GenBank/DDBJ databases">
        <authorList>
            <person name="Otto D Thomas"/>
            <person name="Naeem Raeece"/>
        </authorList>
    </citation>
    <scope>NUCLEOTIDE SEQUENCE</scope>
</reference>
<feature type="region of interest" description="Disordered" evidence="6">
    <location>
        <begin position="609"/>
        <end position="665"/>
    </location>
</feature>
<feature type="modified residue" description="4-aspartylphosphate" evidence="5">
    <location>
        <position position="527"/>
    </location>
</feature>
<keyword evidence="4" id="KW-0418">Kinase</keyword>
<feature type="domain" description="Response regulatory" evidence="8">
    <location>
        <begin position="458"/>
        <end position="727"/>
    </location>
</feature>